<accession>A0A6M2DA02</accession>
<dbReference type="AlphaFoldDB" id="A0A6M2DA02"/>
<evidence type="ECO:0000256" key="1">
    <source>
        <dbReference type="SAM" id="SignalP"/>
    </source>
</evidence>
<feature type="signal peptide" evidence="1">
    <location>
        <begin position="1"/>
        <end position="22"/>
    </location>
</feature>
<evidence type="ECO:0000313" key="2">
    <source>
        <dbReference type="EMBL" id="NOV42929.1"/>
    </source>
</evidence>
<proteinExistence type="predicted"/>
<reference evidence="2" key="1">
    <citation type="submission" date="2019-09" db="EMBL/GenBank/DDBJ databases">
        <title>Organ-specific transcriptomic study of the physiology of the cattle tick, Rhipicephalus microplus.</title>
        <authorList>
            <person name="Tirloni L."/>
            <person name="Braz G."/>
            <person name="Gandara A.C.P."/>
            <person name="Sabadin G.A."/>
            <person name="da Silva R.M."/>
            <person name="Guizzo M.G."/>
            <person name="Machado J.A."/>
            <person name="Costa E.P."/>
            <person name="Gomes H.F."/>
            <person name="Moraes J."/>
            <person name="Mota M.B.S."/>
            <person name="Mesquita R.D."/>
            <person name="Alvarenga P.H."/>
            <person name="Alves F."/>
            <person name="Seixas A."/>
            <person name="da Fonseca R.N."/>
            <person name="Fogaca A."/>
            <person name="Logullo C."/>
            <person name="Tanaka A."/>
            <person name="Daffre S."/>
            <person name="Termignoni C."/>
            <person name="Vaz I.S.Jr."/>
            <person name="Oliveira P.L."/>
            <person name="Ribeiro J.M."/>
        </authorList>
    </citation>
    <scope>NUCLEOTIDE SEQUENCE</scope>
    <source>
        <strain evidence="2">Porto Alegre</strain>
    </source>
</reference>
<keyword evidence="1" id="KW-0732">Signal</keyword>
<protein>
    <submittedName>
        <fullName evidence="2">Putative secreted protein</fullName>
    </submittedName>
</protein>
<feature type="chain" id="PRO_5026947647" evidence="1">
    <location>
        <begin position="23"/>
        <end position="95"/>
    </location>
</feature>
<organism evidence="2">
    <name type="scientific">Rhipicephalus microplus</name>
    <name type="common">Cattle tick</name>
    <name type="synonym">Boophilus microplus</name>
    <dbReference type="NCBI Taxonomy" id="6941"/>
    <lineage>
        <taxon>Eukaryota</taxon>
        <taxon>Metazoa</taxon>
        <taxon>Ecdysozoa</taxon>
        <taxon>Arthropoda</taxon>
        <taxon>Chelicerata</taxon>
        <taxon>Arachnida</taxon>
        <taxon>Acari</taxon>
        <taxon>Parasitiformes</taxon>
        <taxon>Ixodida</taxon>
        <taxon>Ixodoidea</taxon>
        <taxon>Ixodidae</taxon>
        <taxon>Rhipicephalinae</taxon>
        <taxon>Rhipicephalus</taxon>
        <taxon>Boophilus</taxon>
    </lineage>
</organism>
<dbReference type="EMBL" id="GHWJ01010192">
    <property type="protein sequence ID" value="NOV42929.1"/>
    <property type="molecule type" value="Transcribed_RNA"/>
</dbReference>
<sequence>MFCFFFFFFSLKTSIFIHQMVALVRPTISQEGYNFSVRLTVSYNFSGTQLPCYFRLGTNRAKLPQFLLFVTWNTFQQPVLPPQSEKKNSHSLFLG</sequence>
<name>A0A6M2DA02_RHIMP</name>